<name>A0A0W0Y972_9GAMM</name>
<dbReference type="Gene3D" id="3.30.200.20">
    <property type="entry name" value="Phosphorylase Kinase, domain 1"/>
    <property type="match status" value="1"/>
</dbReference>
<dbReference type="Pfam" id="PF01636">
    <property type="entry name" value="APH"/>
    <property type="match status" value="1"/>
</dbReference>
<dbReference type="InterPro" id="IPR011009">
    <property type="entry name" value="Kinase-like_dom_sf"/>
</dbReference>
<dbReference type="Gene3D" id="1.20.58.840">
    <property type="match status" value="1"/>
</dbReference>
<reference evidence="3 4" key="1">
    <citation type="submission" date="2015-11" db="EMBL/GenBank/DDBJ databases">
        <title>Genomic analysis of 38 Legionella species identifies large and diverse effector repertoires.</title>
        <authorList>
            <person name="Burstein D."/>
            <person name="Amaro F."/>
            <person name="Zusman T."/>
            <person name="Lifshitz Z."/>
            <person name="Cohen O."/>
            <person name="Gilbert J.A."/>
            <person name="Pupko T."/>
            <person name="Shuman H.A."/>
            <person name="Segal G."/>
        </authorList>
    </citation>
    <scope>NUCLEOTIDE SEQUENCE [LARGE SCALE GENOMIC DNA]</scope>
    <source>
        <strain evidence="3 4">SC-63-C7</strain>
    </source>
</reference>
<evidence type="ECO:0000256" key="1">
    <source>
        <dbReference type="ARBA" id="ARBA00038240"/>
    </source>
</evidence>
<comment type="caution">
    <text evidence="3">The sequence shown here is derived from an EMBL/GenBank/DDBJ whole genome shotgun (WGS) entry which is preliminary data.</text>
</comment>
<dbReference type="PATRIC" id="fig|45074.5.peg.4159"/>
<dbReference type="RefSeq" id="WP_058515758.1">
    <property type="nucleotide sequence ID" value="NZ_CAAAIH010000001.1"/>
</dbReference>
<protein>
    <submittedName>
        <fullName evidence="3">Spectinomycin phosphotransferase</fullName>
    </submittedName>
</protein>
<evidence type="ECO:0000313" key="3">
    <source>
        <dbReference type="EMBL" id="KTD53464.1"/>
    </source>
</evidence>
<dbReference type="EMBL" id="LNYU01000091">
    <property type="protein sequence ID" value="KTD53464.1"/>
    <property type="molecule type" value="Genomic_DNA"/>
</dbReference>
<dbReference type="InterPro" id="IPR002575">
    <property type="entry name" value="Aminoglycoside_PTrfase"/>
</dbReference>
<dbReference type="Gene3D" id="1.10.510.10">
    <property type="entry name" value="Transferase(Phosphotransferase) domain 1"/>
    <property type="match status" value="1"/>
</dbReference>
<dbReference type="InterPro" id="IPR050249">
    <property type="entry name" value="Pseudomonas-type_ThrB"/>
</dbReference>
<keyword evidence="3" id="KW-0808">Transferase</keyword>
<gene>
    <name evidence="3" type="primary">aph_3</name>
    <name evidence="3" type="ORF">Lsan_3874</name>
</gene>
<evidence type="ECO:0000259" key="2">
    <source>
        <dbReference type="Pfam" id="PF01636"/>
    </source>
</evidence>
<keyword evidence="4" id="KW-1185">Reference proteome</keyword>
<dbReference type="Proteomes" id="UP000054703">
    <property type="component" value="Unassembled WGS sequence"/>
</dbReference>
<dbReference type="OrthoDB" id="236897at2"/>
<dbReference type="SUPFAM" id="SSF56112">
    <property type="entry name" value="Protein kinase-like (PK-like)"/>
    <property type="match status" value="1"/>
</dbReference>
<feature type="domain" description="Aminoglycoside phosphotransferase" evidence="2">
    <location>
        <begin position="30"/>
        <end position="249"/>
    </location>
</feature>
<dbReference type="PANTHER" id="PTHR21064:SF6">
    <property type="entry name" value="AMINOGLYCOSIDE PHOSPHOTRANSFERASE DOMAIN-CONTAINING PROTEIN"/>
    <property type="match status" value="1"/>
</dbReference>
<organism evidence="3 4">
    <name type="scientific">Legionella santicrucis</name>
    <dbReference type="NCBI Taxonomy" id="45074"/>
    <lineage>
        <taxon>Bacteria</taxon>
        <taxon>Pseudomonadati</taxon>
        <taxon>Pseudomonadota</taxon>
        <taxon>Gammaproteobacteria</taxon>
        <taxon>Legionellales</taxon>
        <taxon>Legionellaceae</taxon>
        <taxon>Legionella</taxon>
    </lineage>
</organism>
<dbReference type="PANTHER" id="PTHR21064">
    <property type="entry name" value="AMINOGLYCOSIDE PHOSPHOTRANSFERASE DOMAIN-CONTAINING PROTEIN-RELATED"/>
    <property type="match status" value="1"/>
</dbReference>
<comment type="similarity">
    <text evidence="1">Belongs to the pseudomonas-type ThrB family.</text>
</comment>
<dbReference type="GO" id="GO:0019202">
    <property type="term" value="F:amino acid kinase activity"/>
    <property type="evidence" value="ECO:0007669"/>
    <property type="project" value="TreeGrafter"/>
</dbReference>
<dbReference type="AlphaFoldDB" id="A0A0W0Y972"/>
<sequence>MLIKPNLKDEDIASCVQNAYGLSVEKISFLPIGADFNTAVYKVTTNSEKDYFLKLRRGEFIDASVLVPQYLASLGIKQVISPLVSKTNQLLTSLGSFKVILYPYVEGCNGVEVKLSDKQWVEFGQTMKKFHSIDIPSIITKGVLRETFSSTWRETVKAFLELIENEVFEESVAAKMALFLKSESSQILKLIERAGNLAITLHKQPLEYILCHADIHGWNLLVDKEDALYIVDWDTLIFAPKERDLMFIGAGISDSGRLPFDEENLFYQGYGKTKINHEAICYYRFERIIQDIAEYCEYIFLSDEGGEDRMQSFEYLQSIFLPKGAMERAWQREALL</sequence>
<evidence type="ECO:0000313" key="4">
    <source>
        <dbReference type="Proteomes" id="UP000054703"/>
    </source>
</evidence>
<dbReference type="STRING" id="45074.Lsan_3874"/>
<accession>A0A0W0Y972</accession>
<proteinExistence type="inferred from homology"/>